<evidence type="ECO:0000313" key="2">
    <source>
        <dbReference type="EMBL" id="OXA54910.1"/>
    </source>
</evidence>
<dbReference type="InterPro" id="IPR051135">
    <property type="entry name" value="Gal/GlcNAc/GalNAc_ST"/>
</dbReference>
<dbReference type="PANTHER" id="PTHR10704">
    <property type="entry name" value="CARBOHYDRATE SULFOTRANSFERASE"/>
    <property type="match status" value="1"/>
</dbReference>
<sequence>MKILHKLVVVTTALFGFPSLLYFKNDKSNQSRNERYVWQRDSKVLPPLSIPQTYDMPEENLHIQNQVEYQASPPRNKSIYRIKPSDLLKARVIYNLRQSMRTDLQGFNISWQKGKKIFVEEFISVRNHKKKKTFCIDHIPDFGGKPIRNIIVSTWRSGSTFLAELIRTKAEVSNGITMSKSSFNCYFNYTEWTGNGGNFISGMISRSDKMKPFCTIVPDGCRDPEFISKVCTFFPIQLVKFVRFRLKDAEELLSDEEYDTRLIYLVRDPRGTMKSRNNGSNYWCDQHPDCSDERRLCSDLVDEFADAKKFKGKIPQALQVGFVLKYLSQIWSIDTILRYHRVLRYEDVSLNVPLAAKTILPFFRLSYHSKVKQFAMLHSRLTRKGEFGTYRNSRKVAFSWFNFYRNNVTRLDRIQNSCEEAMDLWGYKPLDINRLEVDDDGYQGNYTLKEFVLDQPPWDDMNFL</sequence>
<dbReference type="AlphaFoldDB" id="A0A226EBT6"/>
<dbReference type="Pfam" id="PF00685">
    <property type="entry name" value="Sulfotransfer_1"/>
    <property type="match status" value="1"/>
</dbReference>
<protein>
    <submittedName>
        <fullName evidence="2">Carbohydrate sulfotransferase 6</fullName>
    </submittedName>
</protein>
<dbReference type="InterPro" id="IPR000863">
    <property type="entry name" value="Sulfotransferase_dom"/>
</dbReference>
<dbReference type="GO" id="GO:0006044">
    <property type="term" value="P:N-acetylglucosamine metabolic process"/>
    <property type="evidence" value="ECO:0007669"/>
    <property type="project" value="TreeGrafter"/>
</dbReference>
<proteinExistence type="predicted"/>
<feature type="domain" description="Sulfotransferase" evidence="1">
    <location>
        <begin position="150"/>
        <end position="366"/>
    </location>
</feature>
<keyword evidence="2" id="KW-0808">Transferase</keyword>
<dbReference type="Gene3D" id="3.40.50.300">
    <property type="entry name" value="P-loop containing nucleotide triphosphate hydrolases"/>
    <property type="match status" value="1"/>
</dbReference>
<dbReference type="SUPFAM" id="SSF52540">
    <property type="entry name" value="P-loop containing nucleoside triphosphate hydrolases"/>
    <property type="match status" value="1"/>
</dbReference>
<organism evidence="2 3">
    <name type="scientific">Folsomia candida</name>
    <name type="common">Springtail</name>
    <dbReference type="NCBI Taxonomy" id="158441"/>
    <lineage>
        <taxon>Eukaryota</taxon>
        <taxon>Metazoa</taxon>
        <taxon>Ecdysozoa</taxon>
        <taxon>Arthropoda</taxon>
        <taxon>Hexapoda</taxon>
        <taxon>Collembola</taxon>
        <taxon>Entomobryomorpha</taxon>
        <taxon>Isotomoidea</taxon>
        <taxon>Isotomidae</taxon>
        <taxon>Proisotominae</taxon>
        <taxon>Folsomia</taxon>
    </lineage>
</organism>
<dbReference type="GO" id="GO:0006790">
    <property type="term" value="P:sulfur compound metabolic process"/>
    <property type="evidence" value="ECO:0007669"/>
    <property type="project" value="TreeGrafter"/>
</dbReference>
<dbReference type="EMBL" id="LNIX01000005">
    <property type="protein sequence ID" value="OXA54910.1"/>
    <property type="molecule type" value="Genomic_DNA"/>
</dbReference>
<dbReference type="PANTHER" id="PTHR10704:SF44">
    <property type="entry name" value="LD35051P-RELATED"/>
    <property type="match status" value="1"/>
</dbReference>
<evidence type="ECO:0000259" key="1">
    <source>
        <dbReference type="Pfam" id="PF00685"/>
    </source>
</evidence>
<dbReference type="OrthoDB" id="7455349at2759"/>
<comment type="caution">
    <text evidence="2">The sequence shown here is derived from an EMBL/GenBank/DDBJ whole genome shotgun (WGS) entry which is preliminary data.</text>
</comment>
<reference evidence="2 3" key="1">
    <citation type="submission" date="2015-12" db="EMBL/GenBank/DDBJ databases">
        <title>The genome of Folsomia candida.</title>
        <authorList>
            <person name="Faddeeva A."/>
            <person name="Derks M.F."/>
            <person name="Anvar Y."/>
            <person name="Smit S."/>
            <person name="Van Straalen N."/>
            <person name="Roelofs D."/>
        </authorList>
    </citation>
    <scope>NUCLEOTIDE SEQUENCE [LARGE SCALE GENOMIC DNA]</scope>
    <source>
        <strain evidence="2 3">VU population</strain>
        <tissue evidence="2">Whole body</tissue>
    </source>
</reference>
<dbReference type="GO" id="GO:0001517">
    <property type="term" value="F:N-acetylglucosamine 6-O-sulfotransferase activity"/>
    <property type="evidence" value="ECO:0007669"/>
    <property type="project" value="TreeGrafter"/>
</dbReference>
<dbReference type="InterPro" id="IPR027417">
    <property type="entry name" value="P-loop_NTPase"/>
</dbReference>
<dbReference type="Proteomes" id="UP000198287">
    <property type="component" value="Unassembled WGS sequence"/>
</dbReference>
<keyword evidence="3" id="KW-1185">Reference proteome</keyword>
<accession>A0A226EBT6</accession>
<gene>
    <name evidence="2" type="ORF">Fcan01_11399</name>
</gene>
<evidence type="ECO:0000313" key="3">
    <source>
        <dbReference type="Proteomes" id="UP000198287"/>
    </source>
</evidence>
<name>A0A226EBT6_FOLCA</name>